<dbReference type="SUPFAM" id="SSF53649">
    <property type="entry name" value="Alkaline phosphatase-like"/>
    <property type="match status" value="1"/>
</dbReference>
<accession>A0A4U1CUW2</accession>
<dbReference type="Gene3D" id="3.40.720.10">
    <property type="entry name" value="Alkaline Phosphatase, subunit A"/>
    <property type="match status" value="1"/>
</dbReference>
<dbReference type="AlphaFoldDB" id="A0A4U1CUW2"/>
<feature type="domain" description="DUF4983" evidence="2">
    <location>
        <begin position="481"/>
        <end position="573"/>
    </location>
</feature>
<dbReference type="GO" id="GO:0005975">
    <property type="term" value="P:carbohydrate metabolic process"/>
    <property type="evidence" value="ECO:0007669"/>
    <property type="project" value="UniProtKB-ARBA"/>
</dbReference>
<evidence type="ECO:0000259" key="2">
    <source>
        <dbReference type="Pfam" id="PF16356"/>
    </source>
</evidence>
<evidence type="ECO:0000313" key="4">
    <source>
        <dbReference type="Proteomes" id="UP000309488"/>
    </source>
</evidence>
<gene>
    <name evidence="3" type="ORF">FA048_06940</name>
</gene>
<dbReference type="Proteomes" id="UP000309488">
    <property type="component" value="Unassembled WGS sequence"/>
</dbReference>
<dbReference type="InterPro" id="IPR013320">
    <property type="entry name" value="ConA-like_dom_sf"/>
</dbReference>
<dbReference type="EMBL" id="SWBR01000002">
    <property type="protein sequence ID" value="TKC09939.1"/>
    <property type="molecule type" value="Genomic_DNA"/>
</dbReference>
<protein>
    <submittedName>
        <fullName evidence="3">DUF4983 domain-containing protein</fullName>
    </submittedName>
</protein>
<keyword evidence="1" id="KW-0812">Transmembrane</keyword>
<comment type="caution">
    <text evidence="3">The sequence shown here is derived from an EMBL/GenBank/DDBJ whole genome shotgun (WGS) entry which is preliminary data.</text>
</comment>
<dbReference type="Gene3D" id="2.60.120.200">
    <property type="match status" value="1"/>
</dbReference>
<sequence>MKTLNKKHQLIVINSLGIICLLLLLMFLPSCNKDFPNTLRTEYPGDTTDIKEGKRKVLYLILDGVRGNAVSSLLPKNISLVARNSIYTYDGLSDYQANTITNAAGWANMTTGVNGEKHKITSESFTGSDLVSYPTLFTRLKAANPRYRTISIAVSTAFNTNLAIDATEKQTLTTDLAVKDALISELKTKDADLIVGQFHSAEVEGAANGYETTNTAYTAAITTLDGYIGNIMNELKARPNFIKENWLVVIASNKGGVAVTLPGSSDLGAYGDPTRNNFIIYYNPKFSTQPLSRPDANSFPYVGFGPRFQATTTSSGSATLNNTAIGNFGTTGEFTFMFKMRNDASSPNYYPAFLGKRANFNSVDGLGWGFLFGADDYQLDWGGSPRPGGGKVRDGVWHSIAFKIFTLSGTRYLALFTDGVKKTANLNINSKNVNNSAALRIGANLAGNDSELTNIIIKDVALFNVAMSDAELSTNMRKELTNLNPFFGNLIGWWPGNEASGNTIVDFSGKGNNFITNADVTRASFEDLSPNVSPLISTASYRVVINSVDIPTQIYQWMGIAPTANWKLDGKVWKLLYTDVRNN</sequence>
<dbReference type="Pfam" id="PF16356">
    <property type="entry name" value="DUF4983"/>
    <property type="match status" value="1"/>
</dbReference>
<evidence type="ECO:0000313" key="3">
    <source>
        <dbReference type="EMBL" id="TKC09939.1"/>
    </source>
</evidence>
<organism evidence="3 4">
    <name type="scientific">Pedobacter polaris</name>
    <dbReference type="NCBI Taxonomy" id="2571273"/>
    <lineage>
        <taxon>Bacteria</taxon>
        <taxon>Pseudomonadati</taxon>
        <taxon>Bacteroidota</taxon>
        <taxon>Sphingobacteriia</taxon>
        <taxon>Sphingobacteriales</taxon>
        <taxon>Sphingobacteriaceae</taxon>
        <taxon>Pedobacter</taxon>
    </lineage>
</organism>
<feature type="transmembrane region" description="Helical" evidence="1">
    <location>
        <begin position="12"/>
        <end position="30"/>
    </location>
</feature>
<dbReference type="RefSeq" id="WP_136839517.1">
    <property type="nucleotide sequence ID" value="NZ_SWBR01000002.1"/>
</dbReference>
<dbReference type="GO" id="GO:0004553">
    <property type="term" value="F:hydrolase activity, hydrolyzing O-glycosyl compounds"/>
    <property type="evidence" value="ECO:0007669"/>
    <property type="project" value="UniProtKB-ARBA"/>
</dbReference>
<keyword evidence="1" id="KW-1133">Transmembrane helix</keyword>
<evidence type="ECO:0000256" key="1">
    <source>
        <dbReference type="SAM" id="Phobius"/>
    </source>
</evidence>
<dbReference type="SUPFAM" id="SSF49899">
    <property type="entry name" value="Concanavalin A-like lectins/glucanases"/>
    <property type="match status" value="1"/>
</dbReference>
<dbReference type="OrthoDB" id="279982at2"/>
<keyword evidence="4" id="KW-1185">Reference proteome</keyword>
<dbReference type="InterPro" id="IPR017850">
    <property type="entry name" value="Alkaline_phosphatase_core_sf"/>
</dbReference>
<proteinExistence type="predicted"/>
<keyword evidence="1" id="KW-0472">Membrane</keyword>
<dbReference type="InterPro" id="IPR032309">
    <property type="entry name" value="DUF4983"/>
</dbReference>
<name>A0A4U1CUW2_9SPHI</name>
<reference evidence="3 4" key="1">
    <citation type="submission" date="2019-04" db="EMBL/GenBank/DDBJ databases">
        <title>Pedobacter sp. RP-3-22 sp. nov., isolated from Arctic soil.</title>
        <authorList>
            <person name="Dahal R.H."/>
            <person name="Kim D.-U."/>
        </authorList>
    </citation>
    <scope>NUCLEOTIDE SEQUENCE [LARGE SCALE GENOMIC DNA]</scope>
    <source>
        <strain evidence="3 4">RP-3-22</strain>
    </source>
</reference>